<keyword evidence="3 13" id="KW-0812">Transmembrane</keyword>
<dbReference type="PROSITE" id="PS51470">
    <property type="entry name" value="FG_GAP"/>
    <property type="match status" value="1"/>
</dbReference>
<proteinExistence type="inferred from homology"/>
<evidence type="ECO:0000313" key="17">
    <source>
        <dbReference type="RefSeq" id="XP_022256537.1"/>
    </source>
</evidence>
<dbReference type="PANTHER" id="PTHR23220">
    <property type="entry name" value="INTEGRIN ALPHA"/>
    <property type="match status" value="1"/>
</dbReference>
<dbReference type="Pfam" id="PF08441">
    <property type="entry name" value="Integrin_A_Ig_1"/>
    <property type="match status" value="1"/>
</dbReference>
<evidence type="ECO:0000313" key="16">
    <source>
        <dbReference type="Proteomes" id="UP000694941"/>
    </source>
</evidence>
<feature type="domain" description="Integrin alpha second immunoglobulin-like" evidence="15">
    <location>
        <begin position="260"/>
        <end position="391"/>
    </location>
</feature>
<evidence type="ECO:0000256" key="6">
    <source>
        <dbReference type="ARBA" id="ARBA00022889"/>
    </source>
</evidence>
<dbReference type="InterPro" id="IPR013649">
    <property type="entry name" value="Integrin_alpha_Ig-like_1"/>
</dbReference>
<dbReference type="PROSITE" id="PS00242">
    <property type="entry name" value="INTEGRIN_ALPHA"/>
    <property type="match status" value="1"/>
</dbReference>
<keyword evidence="10 13" id="KW-0675">Receptor</keyword>
<dbReference type="InterPro" id="IPR032695">
    <property type="entry name" value="Integrin_dom_sf"/>
</dbReference>
<dbReference type="InterPro" id="IPR018184">
    <property type="entry name" value="Integrin_alpha_C_CS"/>
</dbReference>
<accession>A0ABM1TKY1</accession>
<gene>
    <name evidence="17" type="primary">LOC106472227</name>
</gene>
<evidence type="ECO:0000256" key="7">
    <source>
        <dbReference type="ARBA" id="ARBA00022989"/>
    </source>
</evidence>
<feature type="repeat" description="FG-GAP" evidence="12">
    <location>
        <begin position="1"/>
        <end position="53"/>
    </location>
</feature>
<dbReference type="Gene3D" id="2.60.40.1530">
    <property type="entry name" value="ntegrin, alpha v. Chain A, domain 4"/>
    <property type="match status" value="1"/>
</dbReference>
<protein>
    <submittedName>
        <fullName evidence="17">Integrin alpha-4-like</fullName>
    </submittedName>
</protein>
<evidence type="ECO:0000256" key="1">
    <source>
        <dbReference type="ARBA" id="ARBA00004479"/>
    </source>
</evidence>
<dbReference type="SMART" id="SM00191">
    <property type="entry name" value="Int_alpha"/>
    <property type="match status" value="2"/>
</dbReference>
<reference evidence="17" key="1">
    <citation type="submission" date="2025-08" db="UniProtKB">
        <authorList>
            <consortium name="RefSeq"/>
        </authorList>
    </citation>
    <scope>IDENTIFICATION</scope>
    <source>
        <tissue evidence="17">Muscle</tissue>
    </source>
</reference>
<evidence type="ECO:0000259" key="14">
    <source>
        <dbReference type="Pfam" id="PF08441"/>
    </source>
</evidence>
<dbReference type="Proteomes" id="UP000694941">
    <property type="component" value="Unplaced"/>
</dbReference>
<name>A0ABM1TKY1_LIMPO</name>
<keyword evidence="11" id="KW-0325">Glycoprotein</keyword>
<dbReference type="SUPFAM" id="SSF69179">
    <property type="entry name" value="Integrin domains"/>
    <property type="match status" value="3"/>
</dbReference>
<dbReference type="InterPro" id="IPR013519">
    <property type="entry name" value="Int_alpha_beta-p"/>
</dbReference>
<keyword evidence="16" id="KW-1185">Reference proteome</keyword>
<evidence type="ECO:0000256" key="4">
    <source>
        <dbReference type="ARBA" id="ARBA00022729"/>
    </source>
</evidence>
<comment type="similarity">
    <text evidence="2 13">Belongs to the integrin alpha chain family.</text>
</comment>
<dbReference type="Pfam" id="PF01839">
    <property type="entry name" value="FG-GAP"/>
    <property type="match status" value="1"/>
</dbReference>
<evidence type="ECO:0000256" key="8">
    <source>
        <dbReference type="ARBA" id="ARBA00023037"/>
    </source>
</evidence>
<keyword evidence="9 13" id="KW-0472">Membrane</keyword>
<dbReference type="Gene3D" id="2.60.40.1510">
    <property type="entry name" value="ntegrin, alpha v. Chain A, domain 3"/>
    <property type="match status" value="1"/>
</dbReference>
<evidence type="ECO:0000256" key="12">
    <source>
        <dbReference type="PROSITE-ProRule" id="PRU00803"/>
    </source>
</evidence>
<keyword evidence="5" id="KW-0677">Repeat</keyword>
<keyword evidence="4" id="KW-0732">Signal</keyword>
<dbReference type="Pfam" id="PF20805">
    <property type="entry name" value="Integrin_A_Ig_2"/>
    <property type="match status" value="1"/>
</dbReference>
<evidence type="ECO:0000256" key="3">
    <source>
        <dbReference type="ARBA" id="ARBA00022692"/>
    </source>
</evidence>
<sequence length="663" mass="73643">MGSKTYKSRFGSALARVGDLDQDGYLDVAIGAPYEDDRGAVYIYNGSPETGLKPKYSQRIFAADVDQNYNLKGFGISIAKSMDVDDNLYQDLLIGAHESGHAVLLRTSPVANIESKLSFNKDVIDRNVLDCSYNDEQYSCVEVKYCIQYSGRNLPKSQTLEVKIISDVKQSGKTSRGFFVEDQQTKQNFIVTLNLRYDSPYCASKNFYIKKNLNDLSALTFTLSHALLSEPFTVFCKNCPIMNKDQLSNVTKKIKFYISCGNEECISDLKISANILNYKEEETLVIGQNTSLTLEVQVTNQINPAYDAKAFIKIPPDVAVINQDRCHIITGDTVNTLQCDVGNPLNANDIVKFQVKLDISKLTGKSKEIKIDINVISQGKEQNPLDNSVSIVVSFVAKTHISITGFTEKEQILYGPGQPSMLPLEQGYMVSKISPSPIDVVTLIIFVPSSLDRNTEQLINVRQVEVGDGSNTYVSGSCKIRTLGELDETGTDIEKTTEDETKDVDFEHILNCKTAVCKETRCDVGPFSNIRKVAKIRIIGEVNAEALEKSLGRKDVIIIESKAKVWIPDPAGYDPNIPPDYTSSAKTQLVLAGAPPPIKVASWIYAVSIIVGILLLVLLGYGMYRLGFFKRKEREDLEKLKKQTDELKPCLESKTNYDKANFA</sequence>
<evidence type="ECO:0000256" key="13">
    <source>
        <dbReference type="RuleBase" id="RU003762"/>
    </source>
</evidence>
<keyword evidence="6 13" id="KW-0130">Cell adhesion</keyword>
<keyword evidence="8 13" id="KW-0401">Integrin</keyword>
<feature type="transmembrane region" description="Helical" evidence="13">
    <location>
        <begin position="603"/>
        <end position="624"/>
    </location>
</feature>
<dbReference type="Gene3D" id="2.60.40.1460">
    <property type="entry name" value="Integrin domains. Chain A, domain 2"/>
    <property type="match status" value="1"/>
</dbReference>
<comment type="subcellular location">
    <subcellularLocation>
        <location evidence="1 13">Membrane</location>
        <topology evidence="1 13">Single-pass type I membrane protein</topology>
    </subcellularLocation>
</comment>
<dbReference type="GeneID" id="106472227"/>
<dbReference type="PANTHER" id="PTHR23220:SF83">
    <property type="entry name" value="INTEGRIN ALPHA-PS3-RELATED"/>
    <property type="match status" value="1"/>
</dbReference>
<evidence type="ECO:0000256" key="9">
    <source>
        <dbReference type="ARBA" id="ARBA00023136"/>
    </source>
</evidence>
<dbReference type="Gene3D" id="1.20.5.930">
    <property type="entry name" value="Bicelle-embedded integrin alpha(iib) transmembrane segment"/>
    <property type="match status" value="1"/>
</dbReference>
<evidence type="ECO:0000256" key="5">
    <source>
        <dbReference type="ARBA" id="ARBA00022737"/>
    </source>
</evidence>
<dbReference type="RefSeq" id="XP_022256537.1">
    <property type="nucleotide sequence ID" value="XM_022400829.1"/>
</dbReference>
<dbReference type="SUPFAM" id="SSF69318">
    <property type="entry name" value="Integrin alpha N-terminal domain"/>
    <property type="match status" value="1"/>
</dbReference>
<dbReference type="Gene3D" id="2.130.10.130">
    <property type="entry name" value="Integrin alpha, N-terminal"/>
    <property type="match status" value="1"/>
</dbReference>
<dbReference type="PRINTS" id="PR01185">
    <property type="entry name" value="INTEGRINA"/>
</dbReference>
<dbReference type="InterPro" id="IPR028994">
    <property type="entry name" value="Integrin_alpha_N"/>
</dbReference>
<dbReference type="InterPro" id="IPR048285">
    <property type="entry name" value="Integrin_alpha_Ig-like_2"/>
</dbReference>
<evidence type="ECO:0000256" key="2">
    <source>
        <dbReference type="ARBA" id="ARBA00008054"/>
    </source>
</evidence>
<feature type="domain" description="Integrin alpha first immunoglubulin-like" evidence="14">
    <location>
        <begin position="109"/>
        <end position="256"/>
    </location>
</feature>
<dbReference type="InterPro" id="IPR000413">
    <property type="entry name" value="Integrin_alpha"/>
</dbReference>
<evidence type="ECO:0000256" key="11">
    <source>
        <dbReference type="ARBA" id="ARBA00023180"/>
    </source>
</evidence>
<dbReference type="InterPro" id="IPR013517">
    <property type="entry name" value="FG-GAP"/>
</dbReference>
<evidence type="ECO:0000256" key="10">
    <source>
        <dbReference type="ARBA" id="ARBA00023170"/>
    </source>
</evidence>
<organism evidence="16 17">
    <name type="scientific">Limulus polyphemus</name>
    <name type="common">Atlantic horseshoe crab</name>
    <dbReference type="NCBI Taxonomy" id="6850"/>
    <lineage>
        <taxon>Eukaryota</taxon>
        <taxon>Metazoa</taxon>
        <taxon>Ecdysozoa</taxon>
        <taxon>Arthropoda</taxon>
        <taxon>Chelicerata</taxon>
        <taxon>Merostomata</taxon>
        <taxon>Xiphosura</taxon>
        <taxon>Limulidae</taxon>
        <taxon>Limulus</taxon>
    </lineage>
</organism>
<keyword evidence="7 13" id="KW-1133">Transmembrane helix</keyword>
<evidence type="ECO:0000259" key="15">
    <source>
        <dbReference type="Pfam" id="PF20805"/>
    </source>
</evidence>